<name>A0A6S7CUE8_9BURK</name>
<protein>
    <submittedName>
        <fullName evidence="1">Uncharacterized protein</fullName>
    </submittedName>
</protein>
<evidence type="ECO:0000313" key="1">
    <source>
        <dbReference type="EMBL" id="CAB3797985.1"/>
    </source>
</evidence>
<dbReference type="Proteomes" id="UP000494115">
    <property type="component" value="Unassembled WGS sequence"/>
</dbReference>
<reference evidence="1 2" key="1">
    <citation type="submission" date="2020-04" db="EMBL/GenBank/DDBJ databases">
        <authorList>
            <person name="De Canck E."/>
        </authorList>
    </citation>
    <scope>NUCLEOTIDE SEQUENCE [LARGE SCALE GENOMIC DNA]</scope>
    <source>
        <strain evidence="1 2">LMG 28138</strain>
    </source>
</reference>
<dbReference type="AlphaFoldDB" id="A0A6S7CUE8"/>
<gene>
    <name evidence="1" type="ORF">LMG28138_04354</name>
</gene>
<dbReference type="EMBL" id="CADIKM010000028">
    <property type="protein sequence ID" value="CAB3797985.1"/>
    <property type="molecule type" value="Genomic_DNA"/>
</dbReference>
<accession>A0A6S7CUE8</accession>
<sequence length="61" mass="6986">MTLTTRDFHSVPRDWRFLMTRQRCRLLDGGRANAPLAGAHLLGAIMCHLVKSPLEWIEVVK</sequence>
<evidence type="ECO:0000313" key="2">
    <source>
        <dbReference type="Proteomes" id="UP000494115"/>
    </source>
</evidence>
<proteinExistence type="predicted"/>
<keyword evidence="2" id="KW-1185">Reference proteome</keyword>
<organism evidence="1 2">
    <name type="scientific">Pararobbsia alpina</name>
    <dbReference type="NCBI Taxonomy" id="621374"/>
    <lineage>
        <taxon>Bacteria</taxon>
        <taxon>Pseudomonadati</taxon>
        <taxon>Pseudomonadota</taxon>
        <taxon>Betaproteobacteria</taxon>
        <taxon>Burkholderiales</taxon>
        <taxon>Burkholderiaceae</taxon>
        <taxon>Pararobbsia</taxon>
    </lineage>
</organism>